<feature type="binding site" evidence="23">
    <location>
        <position position="95"/>
    </location>
    <ligand>
        <name>a divalent metal cation</name>
        <dbReference type="ChEBI" id="CHEBI:60240"/>
    </ligand>
</feature>
<evidence type="ECO:0000256" key="3">
    <source>
        <dbReference type="ARBA" id="ARBA00012133"/>
    </source>
</evidence>
<evidence type="ECO:0000256" key="20">
    <source>
        <dbReference type="PIRSR" id="PIRSR600829-1"/>
    </source>
</evidence>
<accession>A0AAU8MH36</accession>
<evidence type="ECO:0000256" key="8">
    <source>
        <dbReference type="ARBA" id="ARBA00022679"/>
    </source>
</evidence>
<evidence type="ECO:0000256" key="22">
    <source>
        <dbReference type="PIRSR" id="PIRSR600829-3"/>
    </source>
</evidence>
<evidence type="ECO:0000256" key="4">
    <source>
        <dbReference type="ARBA" id="ARBA00017575"/>
    </source>
</evidence>
<keyword evidence="13 22" id="KW-0067">ATP-binding</keyword>
<organism evidence="25">
    <name type="scientific">Wolbachia endosymbiont of Ephestia elutella</name>
    <dbReference type="NCBI Taxonomy" id="3231696"/>
    <lineage>
        <taxon>Bacteria</taxon>
        <taxon>Pseudomonadati</taxon>
        <taxon>Pseudomonadota</taxon>
        <taxon>Alphaproteobacteria</taxon>
        <taxon>Rickettsiales</taxon>
        <taxon>Anaplasmataceae</taxon>
        <taxon>Wolbachieae</taxon>
        <taxon>Wolbachia</taxon>
    </lineage>
</organism>
<evidence type="ECO:0000256" key="18">
    <source>
        <dbReference type="ARBA" id="ARBA00023209"/>
    </source>
</evidence>
<dbReference type="InterPro" id="IPR000829">
    <property type="entry name" value="DAGK"/>
</dbReference>
<dbReference type="EC" id="2.7.1.107" evidence="3 24"/>
<comment type="function">
    <text evidence="24">Catalyzes the ATP-dependent phosphorylation of sn-l,2-diacylglycerol (DAG) to phosphatidic acid. Involved in the recycling of diacylglycerol produced as a by-product during membrane-derived oligosaccharide (MDO) biosynthesis.</text>
</comment>
<proteinExistence type="inferred from homology"/>
<dbReference type="EMBL" id="CP159923">
    <property type="protein sequence ID" value="XCO72138.1"/>
    <property type="molecule type" value="Genomic_DNA"/>
</dbReference>
<comment type="subcellular location">
    <subcellularLocation>
        <location evidence="1 24">Cell inner membrane</location>
        <topology evidence="1 24">Multi-pass membrane protein</topology>
    </subcellularLocation>
</comment>
<feature type="binding site" evidence="21">
    <location>
        <position position="88"/>
    </location>
    <ligand>
        <name>substrate</name>
    </ligand>
</feature>
<comment type="similarity">
    <text evidence="2 24">Belongs to the bacterial diacylglycerol kinase family.</text>
</comment>
<evidence type="ECO:0000256" key="19">
    <source>
        <dbReference type="ARBA" id="ARBA00023264"/>
    </source>
</evidence>
<keyword evidence="16 24" id="KW-0443">Lipid metabolism</keyword>
<dbReference type="Pfam" id="PF01219">
    <property type="entry name" value="DAGK_prokar"/>
    <property type="match status" value="1"/>
</dbReference>
<dbReference type="GO" id="GO:0006654">
    <property type="term" value="P:phosphatidic acid biosynthetic process"/>
    <property type="evidence" value="ECO:0007669"/>
    <property type="project" value="InterPro"/>
</dbReference>
<keyword evidence="6" id="KW-0444">Lipid biosynthesis</keyword>
<dbReference type="Gene3D" id="1.10.287.3610">
    <property type="match status" value="1"/>
</dbReference>
<evidence type="ECO:0000256" key="10">
    <source>
        <dbReference type="ARBA" id="ARBA00022723"/>
    </source>
</evidence>
<dbReference type="CDD" id="cd14264">
    <property type="entry name" value="DAGK_IM"/>
    <property type="match status" value="1"/>
</dbReference>
<feature type="binding site" evidence="22">
    <location>
        <begin position="104"/>
        <end position="106"/>
    </location>
    <ligand>
        <name>ATP</name>
        <dbReference type="ChEBI" id="CHEBI:30616"/>
    </ligand>
</feature>
<feature type="binding site" evidence="21">
    <location>
        <position position="117"/>
    </location>
    <ligand>
        <name>substrate</name>
    </ligand>
</feature>
<dbReference type="GO" id="GO:0005886">
    <property type="term" value="C:plasma membrane"/>
    <property type="evidence" value="ECO:0007669"/>
    <property type="project" value="UniProtKB-SubCell"/>
</dbReference>
<evidence type="ECO:0000256" key="1">
    <source>
        <dbReference type="ARBA" id="ARBA00004429"/>
    </source>
</evidence>
<name>A0AAU8MH36_9RICK</name>
<keyword evidence="14 23" id="KW-0460">Magnesium</keyword>
<feature type="binding site" evidence="22">
    <location>
        <begin position="113"/>
        <end position="114"/>
    </location>
    <ligand>
        <name>ATP</name>
        <dbReference type="ChEBI" id="CHEBI:30616"/>
    </ligand>
</feature>
<evidence type="ECO:0000256" key="16">
    <source>
        <dbReference type="ARBA" id="ARBA00023098"/>
    </source>
</evidence>
<dbReference type="AlphaFoldDB" id="A0AAU8MH36"/>
<keyword evidence="9 24" id="KW-0812">Transmembrane</keyword>
<protein>
    <recommendedName>
        <fullName evidence="4 24">Diacylglycerol kinase</fullName>
        <ecNumber evidence="3 24">2.7.1.107</ecNumber>
    </recommendedName>
</protein>
<feature type="active site" description="Proton acceptor" evidence="20">
    <location>
        <position position="88"/>
    </location>
</feature>
<dbReference type="GO" id="GO:0004143">
    <property type="term" value="F:ATP-dependent diacylglycerol kinase activity"/>
    <property type="evidence" value="ECO:0007669"/>
    <property type="project" value="UniProtKB-EC"/>
</dbReference>
<keyword evidence="7 24" id="KW-0997">Cell inner membrane</keyword>
<evidence type="ECO:0000256" key="5">
    <source>
        <dbReference type="ARBA" id="ARBA00022475"/>
    </source>
</evidence>
<comment type="cofactor">
    <cofactor evidence="23">
        <name>Mg(2+)</name>
        <dbReference type="ChEBI" id="CHEBI:18420"/>
    </cofactor>
    <text evidence="23">Mn(2+), Zn(2+), Cd(2+) and Co(2+) support activity to lesser extents.</text>
</comment>
<dbReference type="InterPro" id="IPR036945">
    <property type="entry name" value="DAGK_sf"/>
</dbReference>
<comment type="caution">
    <text evidence="24">Lacks conserved residue(s) required for the propagation of feature annotation.</text>
</comment>
<evidence type="ECO:0000256" key="21">
    <source>
        <dbReference type="PIRSR" id="PIRSR600829-2"/>
    </source>
</evidence>
<feature type="binding site" evidence="22">
    <location>
        <position position="95"/>
    </location>
    <ligand>
        <name>ATP</name>
        <dbReference type="ChEBI" id="CHEBI:30616"/>
    </ligand>
</feature>
<feature type="transmembrane region" description="Helical" evidence="24">
    <location>
        <begin position="76"/>
        <end position="94"/>
    </location>
</feature>
<feature type="transmembrane region" description="Helical" evidence="24">
    <location>
        <begin position="115"/>
        <end position="134"/>
    </location>
</feature>
<evidence type="ECO:0000313" key="25">
    <source>
        <dbReference type="EMBL" id="XCO72138.1"/>
    </source>
</evidence>
<keyword evidence="12 24" id="KW-0418">Kinase</keyword>
<keyword evidence="5" id="KW-1003">Cell membrane</keyword>
<dbReference type="GO" id="GO:0046872">
    <property type="term" value="F:metal ion binding"/>
    <property type="evidence" value="ECO:0007669"/>
    <property type="project" value="UniProtKB-KW"/>
</dbReference>
<evidence type="ECO:0000256" key="7">
    <source>
        <dbReference type="ARBA" id="ARBA00022519"/>
    </source>
</evidence>
<evidence type="ECO:0000256" key="15">
    <source>
        <dbReference type="ARBA" id="ARBA00022989"/>
    </source>
</evidence>
<keyword evidence="18" id="KW-0594">Phospholipid biosynthesis</keyword>
<keyword evidence="8 24" id="KW-0808">Transferase</keyword>
<keyword evidence="15 24" id="KW-1133">Transmembrane helix</keyword>
<evidence type="ECO:0000256" key="14">
    <source>
        <dbReference type="ARBA" id="ARBA00022842"/>
    </source>
</evidence>
<feature type="transmembrane region" description="Helical" evidence="24">
    <location>
        <begin position="54"/>
        <end position="70"/>
    </location>
</feature>
<dbReference type="PANTHER" id="PTHR34299">
    <property type="entry name" value="DIACYLGLYCEROL KINASE"/>
    <property type="match status" value="1"/>
</dbReference>
<evidence type="ECO:0000256" key="17">
    <source>
        <dbReference type="ARBA" id="ARBA00023136"/>
    </source>
</evidence>
<keyword evidence="11 22" id="KW-0547">Nucleotide-binding</keyword>
<evidence type="ECO:0000256" key="23">
    <source>
        <dbReference type="PIRSR" id="PIRSR600829-4"/>
    </source>
</evidence>
<feature type="binding site" evidence="21">
    <location>
        <position position="74"/>
    </location>
    <ligand>
        <name>substrate</name>
    </ligand>
</feature>
<evidence type="ECO:0000256" key="2">
    <source>
        <dbReference type="ARBA" id="ARBA00005967"/>
    </source>
</evidence>
<evidence type="ECO:0000256" key="6">
    <source>
        <dbReference type="ARBA" id="ARBA00022516"/>
    </source>
</evidence>
<keyword evidence="19 24" id="KW-1208">Phospholipid metabolism</keyword>
<feature type="binding site" evidence="22">
    <location>
        <position position="47"/>
    </location>
    <ligand>
        <name>ATP</name>
        <dbReference type="ChEBI" id="CHEBI:30616"/>
    </ligand>
</feature>
<reference evidence="25" key="1">
    <citation type="submission" date="2024-06" db="EMBL/GenBank/DDBJ databases">
        <authorList>
            <person name="Al-Khalidi N."/>
            <person name="Al-Zurfi S.M."/>
            <person name="Lahuf A."/>
        </authorList>
    </citation>
    <scope>NUCLEOTIDE SEQUENCE</scope>
    <source>
        <strain evidence="25">Karbala-1</strain>
    </source>
</reference>
<gene>
    <name evidence="25" type="ORF">ABS251_03025</name>
</gene>
<feature type="binding site" evidence="22">
    <location>
        <position position="35"/>
    </location>
    <ligand>
        <name>ATP</name>
        <dbReference type="ChEBI" id="CHEBI:30616"/>
    </ligand>
</feature>
<dbReference type="InterPro" id="IPR033718">
    <property type="entry name" value="DAGK_prok"/>
</dbReference>
<evidence type="ECO:0000256" key="13">
    <source>
        <dbReference type="ARBA" id="ARBA00022840"/>
    </source>
</evidence>
<keyword evidence="10 23" id="KW-0479">Metal-binding</keyword>
<evidence type="ECO:0000256" key="12">
    <source>
        <dbReference type="ARBA" id="ARBA00022777"/>
    </source>
</evidence>
<dbReference type="GO" id="GO:0005524">
    <property type="term" value="F:ATP binding"/>
    <property type="evidence" value="ECO:0007669"/>
    <property type="project" value="UniProtKB-KW"/>
</dbReference>
<sequence>MSLGYVFLIVCLISTIPHLTIFRDRVQVLIKAIQYSCEGIKSAFVSEVAFRQELLLFIVCVSVLFVLDVSNLERAVMISSLFLVLIVEIVNTAFETTIERISSEQHILSKKVKDLGSAAVFLSLINFLITWMIILTG</sequence>
<dbReference type="PANTHER" id="PTHR34299:SF1">
    <property type="entry name" value="DIACYLGLYCEROL KINASE"/>
    <property type="match status" value="1"/>
</dbReference>
<evidence type="ECO:0000256" key="11">
    <source>
        <dbReference type="ARBA" id="ARBA00022741"/>
    </source>
</evidence>
<feature type="binding site" evidence="21">
    <location>
        <begin position="49"/>
        <end position="53"/>
    </location>
    <ligand>
        <name>substrate</name>
    </ligand>
</feature>
<feature type="binding site" evidence="23">
    <location>
        <position position="47"/>
    </location>
    <ligand>
        <name>a divalent metal cation</name>
        <dbReference type="ChEBI" id="CHEBI:60240"/>
    </ligand>
</feature>
<feature type="transmembrane region" description="Helical" evidence="24">
    <location>
        <begin position="6"/>
        <end position="22"/>
    </location>
</feature>
<evidence type="ECO:0000256" key="24">
    <source>
        <dbReference type="RuleBase" id="RU363065"/>
    </source>
</evidence>
<evidence type="ECO:0000256" key="9">
    <source>
        <dbReference type="ARBA" id="ARBA00022692"/>
    </source>
</evidence>
<keyword evidence="17 24" id="KW-0472">Membrane</keyword>
<comment type="catalytic activity">
    <reaction evidence="24">
        <text>a 1,2-diacyl-sn-glycerol + ATP = a 1,2-diacyl-sn-glycero-3-phosphate + ADP + H(+)</text>
        <dbReference type="Rhea" id="RHEA:10272"/>
        <dbReference type="ChEBI" id="CHEBI:15378"/>
        <dbReference type="ChEBI" id="CHEBI:17815"/>
        <dbReference type="ChEBI" id="CHEBI:30616"/>
        <dbReference type="ChEBI" id="CHEBI:58608"/>
        <dbReference type="ChEBI" id="CHEBI:456216"/>
        <dbReference type="EC" id="2.7.1.107"/>
    </reaction>
</comment>